<accession>A0ABS5W713</accession>
<organism evidence="5 6">
    <name type="scientific">Croceibacterium selenioxidans</name>
    <dbReference type="NCBI Taxonomy" id="2838833"/>
    <lineage>
        <taxon>Bacteria</taxon>
        <taxon>Pseudomonadati</taxon>
        <taxon>Pseudomonadota</taxon>
        <taxon>Alphaproteobacteria</taxon>
        <taxon>Sphingomonadales</taxon>
        <taxon>Erythrobacteraceae</taxon>
        <taxon>Croceibacterium</taxon>
    </lineage>
</organism>
<dbReference type="InterPro" id="IPR000835">
    <property type="entry name" value="HTH_MarR-typ"/>
</dbReference>
<keyword evidence="6" id="KW-1185">Reference proteome</keyword>
<evidence type="ECO:0000256" key="3">
    <source>
        <dbReference type="ARBA" id="ARBA00023163"/>
    </source>
</evidence>
<protein>
    <submittedName>
        <fullName evidence="5">MarR family transcriptional regulator</fullName>
    </submittedName>
</protein>
<dbReference type="SUPFAM" id="SSF46785">
    <property type="entry name" value="Winged helix' DNA-binding domain"/>
    <property type="match status" value="1"/>
</dbReference>
<keyword evidence="1" id="KW-0805">Transcription regulation</keyword>
<evidence type="ECO:0000256" key="2">
    <source>
        <dbReference type="ARBA" id="ARBA00023125"/>
    </source>
</evidence>
<gene>
    <name evidence="5" type="ORF">KK137_14515</name>
</gene>
<name>A0ABS5W713_9SPHN</name>
<dbReference type="PANTHER" id="PTHR42756:SF1">
    <property type="entry name" value="TRANSCRIPTIONAL REPRESSOR OF EMRAB OPERON"/>
    <property type="match status" value="1"/>
</dbReference>
<reference evidence="5 6" key="1">
    <citation type="submission" date="2021-05" db="EMBL/GenBank/DDBJ databases">
        <title>Croceibacterium sp. LX-88 genome sequence.</title>
        <authorList>
            <person name="Luo X."/>
        </authorList>
    </citation>
    <scope>NUCLEOTIDE SEQUENCE [LARGE SCALE GENOMIC DNA]</scope>
    <source>
        <strain evidence="5 6">LX-88</strain>
    </source>
</reference>
<dbReference type="Pfam" id="PF01047">
    <property type="entry name" value="MarR"/>
    <property type="match status" value="1"/>
</dbReference>
<dbReference type="SMART" id="SM00347">
    <property type="entry name" value="HTH_MARR"/>
    <property type="match status" value="1"/>
</dbReference>
<dbReference type="EMBL" id="JAHFVK010000002">
    <property type="protein sequence ID" value="MBT2135548.1"/>
    <property type="molecule type" value="Genomic_DNA"/>
</dbReference>
<keyword evidence="2" id="KW-0238">DNA-binding</keyword>
<dbReference type="PRINTS" id="PR00598">
    <property type="entry name" value="HTHMARR"/>
</dbReference>
<dbReference type="Proteomes" id="UP000811255">
    <property type="component" value="Unassembled WGS sequence"/>
</dbReference>
<evidence type="ECO:0000259" key="4">
    <source>
        <dbReference type="PROSITE" id="PS50995"/>
    </source>
</evidence>
<evidence type="ECO:0000313" key="6">
    <source>
        <dbReference type="Proteomes" id="UP000811255"/>
    </source>
</evidence>
<proteinExistence type="predicted"/>
<keyword evidence="3" id="KW-0804">Transcription</keyword>
<comment type="caution">
    <text evidence="5">The sequence shown here is derived from an EMBL/GenBank/DDBJ whole genome shotgun (WGS) entry which is preliminary data.</text>
</comment>
<dbReference type="PROSITE" id="PS50995">
    <property type="entry name" value="HTH_MARR_2"/>
    <property type="match status" value="1"/>
</dbReference>
<dbReference type="InterPro" id="IPR036390">
    <property type="entry name" value="WH_DNA-bd_sf"/>
</dbReference>
<dbReference type="InterPro" id="IPR036388">
    <property type="entry name" value="WH-like_DNA-bd_sf"/>
</dbReference>
<feature type="domain" description="HTH marR-type" evidence="4">
    <location>
        <begin position="1"/>
        <end position="131"/>
    </location>
</feature>
<dbReference type="Gene3D" id="1.10.10.10">
    <property type="entry name" value="Winged helix-like DNA-binding domain superfamily/Winged helix DNA-binding domain"/>
    <property type="match status" value="1"/>
</dbReference>
<sequence length="154" mass="17808">MLHQLLKLTNRLMAPFSTHLAHRYKISLNEFRMLMTIGALGQTASHELAELTGVNVMSVSRAVSTLQRHGRIEVVRDPKNRRRKWLTLTDEGRRLYEIMRPRSEQVADYLFSDLSSAEVTQLDTILTRLIDTLEATDEKGRSLFIERTKPKDDE</sequence>
<dbReference type="PANTHER" id="PTHR42756">
    <property type="entry name" value="TRANSCRIPTIONAL REGULATOR, MARR"/>
    <property type="match status" value="1"/>
</dbReference>
<evidence type="ECO:0000256" key="1">
    <source>
        <dbReference type="ARBA" id="ARBA00023015"/>
    </source>
</evidence>
<evidence type="ECO:0000313" key="5">
    <source>
        <dbReference type="EMBL" id="MBT2135548.1"/>
    </source>
</evidence>